<feature type="domain" description="Protein kinase" evidence="1">
    <location>
        <begin position="68"/>
        <end position="347"/>
    </location>
</feature>
<dbReference type="SUPFAM" id="SSF56112">
    <property type="entry name" value="Protein kinase-like (PK-like)"/>
    <property type="match status" value="1"/>
</dbReference>
<evidence type="ECO:0000313" key="2">
    <source>
        <dbReference type="EMBL" id="KAJ3840361.1"/>
    </source>
</evidence>
<sequence length="411" mass="47040">MACKLNQPSSEQLRLTPNLHPDGFNHAQDLSQLMRYRICNRNEDDLDDFVGATYDLECSDGYTRTFVIKGILHYKEGSIVVEVVCICTQSGCEWHGERKVMKISLASHTRPSEEGFIREARLQAESTGNRWALEHLPSIVDSITFPYDETTVQRHVKKPLEGQDKDCVMCVTLLHKLQPLAELDNPRELAQVFYNILQIHQWLYECPRILHRDISMGNIMFRRIDGKVYGVLNDFDLSCHLKDMDKGPTSKSRTGTRPYMSHQLLDTDWQGGHYYRHDIESLFYVILCMACRYKSPGVSAAEPRAYSDWFSGSDHDLLANKSLFLVGGSLVPTIATQPHFAGFQEWLDSIYHLCSSGYLDARLTQNRRVKGGTGDSSSFDWTTLDNRVSYAEMRLVMSSFKDEPLETRWAS</sequence>
<dbReference type="GO" id="GO:0005524">
    <property type="term" value="F:ATP binding"/>
    <property type="evidence" value="ECO:0007669"/>
    <property type="project" value="InterPro"/>
</dbReference>
<dbReference type="AlphaFoldDB" id="A0AA38UGK8"/>
<evidence type="ECO:0000259" key="1">
    <source>
        <dbReference type="PROSITE" id="PS50011"/>
    </source>
</evidence>
<name>A0AA38UGK8_9AGAR</name>
<dbReference type="PROSITE" id="PS50011">
    <property type="entry name" value="PROTEIN_KINASE_DOM"/>
    <property type="match status" value="1"/>
</dbReference>
<dbReference type="PANTHER" id="PTHR38248:SF2">
    <property type="entry name" value="FUNK1 11"/>
    <property type="match status" value="1"/>
</dbReference>
<organism evidence="2 3">
    <name type="scientific">Lentinula raphanica</name>
    <dbReference type="NCBI Taxonomy" id="153919"/>
    <lineage>
        <taxon>Eukaryota</taxon>
        <taxon>Fungi</taxon>
        <taxon>Dikarya</taxon>
        <taxon>Basidiomycota</taxon>
        <taxon>Agaricomycotina</taxon>
        <taxon>Agaricomycetes</taxon>
        <taxon>Agaricomycetidae</taxon>
        <taxon>Agaricales</taxon>
        <taxon>Marasmiineae</taxon>
        <taxon>Omphalotaceae</taxon>
        <taxon>Lentinula</taxon>
    </lineage>
</organism>
<dbReference type="InterPro" id="IPR000719">
    <property type="entry name" value="Prot_kinase_dom"/>
</dbReference>
<keyword evidence="2" id="KW-0418">Kinase</keyword>
<accession>A0AA38UGK8</accession>
<reference evidence="2" key="1">
    <citation type="submission" date="2022-08" db="EMBL/GenBank/DDBJ databases">
        <authorList>
            <consortium name="DOE Joint Genome Institute"/>
            <person name="Min B."/>
            <person name="Riley R."/>
            <person name="Sierra-Patev S."/>
            <person name="Naranjo-Ortiz M."/>
            <person name="Looney B."/>
            <person name="Konkel Z."/>
            <person name="Slot J.C."/>
            <person name="Sakamoto Y."/>
            <person name="Steenwyk J.L."/>
            <person name="Rokas A."/>
            <person name="Carro J."/>
            <person name="Camarero S."/>
            <person name="Ferreira P."/>
            <person name="Molpeceres G."/>
            <person name="Ruiz-Duenas F.J."/>
            <person name="Serrano A."/>
            <person name="Henrissat B."/>
            <person name="Drula E."/>
            <person name="Hughes K.W."/>
            <person name="Mata J.L."/>
            <person name="Ishikawa N.K."/>
            <person name="Vargas-Isla R."/>
            <person name="Ushijima S."/>
            <person name="Smith C.A."/>
            <person name="Ahrendt S."/>
            <person name="Andreopoulos W."/>
            <person name="He G."/>
            <person name="Labutti K."/>
            <person name="Lipzen A."/>
            <person name="Ng V."/>
            <person name="Sandor L."/>
            <person name="Barry K."/>
            <person name="Martinez A.T."/>
            <person name="Xiao Y."/>
            <person name="Gibbons J.G."/>
            <person name="Terashima K."/>
            <person name="Hibbett D.S."/>
            <person name="Grigoriev I.V."/>
        </authorList>
    </citation>
    <scope>NUCLEOTIDE SEQUENCE</scope>
    <source>
        <strain evidence="2">TFB9207</strain>
    </source>
</reference>
<dbReference type="InterPro" id="IPR011009">
    <property type="entry name" value="Kinase-like_dom_sf"/>
</dbReference>
<dbReference type="Gene3D" id="1.10.510.10">
    <property type="entry name" value="Transferase(Phosphotransferase) domain 1"/>
    <property type="match status" value="1"/>
</dbReference>
<keyword evidence="2" id="KW-0808">Transferase</keyword>
<dbReference type="EMBL" id="MU806082">
    <property type="protein sequence ID" value="KAJ3840361.1"/>
    <property type="molecule type" value="Genomic_DNA"/>
</dbReference>
<dbReference type="Proteomes" id="UP001163846">
    <property type="component" value="Unassembled WGS sequence"/>
</dbReference>
<dbReference type="InterPro" id="IPR040976">
    <property type="entry name" value="Pkinase_fungal"/>
</dbReference>
<proteinExistence type="predicted"/>
<keyword evidence="3" id="KW-1185">Reference proteome</keyword>
<comment type="caution">
    <text evidence="2">The sequence shown here is derived from an EMBL/GenBank/DDBJ whole genome shotgun (WGS) entry which is preliminary data.</text>
</comment>
<gene>
    <name evidence="2" type="ORF">F5878DRAFT_613384</name>
</gene>
<evidence type="ECO:0000313" key="3">
    <source>
        <dbReference type="Proteomes" id="UP001163846"/>
    </source>
</evidence>
<protein>
    <submittedName>
        <fullName evidence="2">Protein kinase</fullName>
    </submittedName>
</protein>
<dbReference type="Pfam" id="PF17667">
    <property type="entry name" value="Pkinase_fungal"/>
    <property type="match status" value="1"/>
</dbReference>
<dbReference type="PANTHER" id="PTHR38248">
    <property type="entry name" value="FUNK1 6"/>
    <property type="match status" value="1"/>
</dbReference>
<dbReference type="GO" id="GO:0004672">
    <property type="term" value="F:protein kinase activity"/>
    <property type="evidence" value="ECO:0007669"/>
    <property type="project" value="InterPro"/>
</dbReference>